<dbReference type="InterPro" id="IPR036291">
    <property type="entry name" value="NAD(P)-bd_dom_sf"/>
</dbReference>
<accession>A0A4R5KLA2</accession>
<dbReference type="GO" id="GO:0000166">
    <property type="term" value="F:nucleotide binding"/>
    <property type="evidence" value="ECO:0007669"/>
    <property type="project" value="InterPro"/>
</dbReference>
<gene>
    <name evidence="3" type="ORF">E1757_18420</name>
</gene>
<evidence type="ECO:0000313" key="3">
    <source>
        <dbReference type="EMBL" id="TDF96353.1"/>
    </source>
</evidence>
<dbReference type="SUPFAM" id="SSF55347">
    <property type="entry name" value="Glyceraldehyde-3-phosphate dehydrogenase-like, C-terminal domain"/>
    <property type="match status" value="1"/>
</dbReference>
<evidence type="ECO:0000259" key="1">
    <source>
        <dbReference type="Pfam" id="PF01408"/>
    </source>
</evidence>
<dbReference type="PANTHER" id="PTHR43708">
    <property type="entry name" value="CONSERVED EXPRESSED OXIDOREDUCTASE (EUROFUNG)"/>
    <property type="match status" value="1"/>
</dbReference>
<dbReference type="Gene3D" id="3.30.360.10">
    <property type="entry name" value="Dihydrodipicolinate Reductase, domain 2"/>
    <property type="match status" value="1"/>
</dbReference>
<dbReference type="OrthoDB" id="9815825at2"/>
<feature type="domain" description="Gfo/Idh/MocA-like oxidoreductase N-terminal" evidence="1">
    <location>
        <begin position="4"/>
        <end position="122"/>
    </location>
</feature>
<reference evidence="3 4" key="1">
    <citation type="submission" date="2019-03" db="EMBL/GenBank/DDBJ databases">
        <title>This is whole genome sequence of Paenibacillus sp MS74 strain.</title>
        <authorList>
            <person name="Trinh H.N."/>
        </authorList>
    </citation>
    <scope>NUCLEOTIDE SEQUENCE [LARGE SCALE GENOMIC DNA]</scope>
    <source>
        <strain evidence="3 4">MS74</strain>
    </source>
</reference>
<dbReference type="Gene3D" id="3.40.50.720">
    <property type="entry name" value="NAD(P)-binding Rossmann-like Domain"/>
    <property type="match status" value="1"/>
</dbReference>
<dbReference type="InterPro" id="IPR048477">
    <property type="entry name" value="YceM-like_C"/>
</dbReference>
<dbReference type="EMBL" id="SMRT01000008">
    <property type="protein sequence ID" value="TDF96353.1"/>
    <property type="molecule type" value="Genomic_DNA"/>
</dbReference>
<protein>
    <submittedName>
        <fullName evidence="3">Gfo/Idh/MocA family oxidoreductase</fullName>
    </submittedName>
</protein>
<organism evidence="3 4">
    <name type="scientific">Paenibacillus piri</name>
    <dbReference type="NCBI Taxonomy" id="2547395"/>
    <lineage>
        <taxon>Bacteria</taxon>
        <taxon>Bacillati</taxon>
        <taxon>Bacillota</taxon>
        <taxon>Bacilli</taxon>
        <taxon>Bacillales</taxon>
        <taxon>Paenibacillaceae</taxon>
        <taxon>Paenibacillus</taxon>
    </lineage>
</organism>
<dbReference type="RefSeq" id="WP_133230707.1">
    <property type="nucleotide sequence ID" value="NZ_SMRT01000008.1"/>
</dbReference>
<dbReference type="AlphaFoldDB" id="A0A4R5KLA2"/>
<keyword evidence="4" id="KW-1185">Reference proteome</keyword>
<dbReference type="Pfam" id="PF01408">
    <property type="entry name" value="GFO_IDH_MocA"/>
    <property type="match status" value="1"/>
</dbReference>
<proteinExistence type="predicted"/>
<feature type="domain" description="YceM-like C-terminal" evidence="2">
    <location>
        <begin position="128"/>
        <end position="250"/>
    </location>
</feature>
<evidence type="ECO:0000313" key="4">
    <source>
        <dbReference type="Proteomes" id="UP000295636"/>
    </source>
</evidence>
<dbReference type="Proteomes" id="UP000295636">
    <property type="component" value="Unassembled WGS sequence"/>
</dbReference>
<sequence length="312" mass="34431">MKKRIAIIGLGDIAQKVYVPLLAADQQVELVGVLSRTAATVQRVADQYRIGGRFDSLEALLSVKPEAVFIHSSTETHYELVMECLKQGVAVYVDKPLSYNLGESAAMAQYALEQGVLLAVGFNRRFAPLYVKAKAWLETSGGLELCVASKHRTKLQKHSARHTVHDDLIHMLDLLLWLGGQEYDVQQYAERTDESGRLLTAAGSLIFKGLREGVDAYGQFSMARRAGADLEKLELHGSGRSAEVVNMESATLYDNAALPQTCGFGSWDSILYRRGFTGIIEHFLHSLDHPESCSVRADRVLAVHELADRLTS</sequence>
<dbReference type="PANTHER" id="PTHR43708:SF4">
    <property type="entry name" value="OXIDOREDUCTASE YCEM-RELATED"/>
    <property type="match status" value="1"/>
</dbReference>
<dbReference type="InterPro" id="IPR000683">
    <property type="entry name" value="Gfo/Idh/MocA-like_OxRdtase_N"/>
</dbReference>
<name>A0A4R5KLA2_9BACL</name>
<dbReference type="Pfam" id="PF21378">
    <property type="entry name" value="YceM-like_C"/>
    <property type="match status" value="1"/>
</dbReference>
<evidence type="ECO:0000259" key="2">
    <source>
        <dbReference type="Pfam" id="PF21378"/>
    </source>
</evidence>
<dbReference type="InterPro" id="IPR051317">
    <property type="entry name" value="Gfo/Idh/MocA_oxidoreduct"/>
</dbReference>
<comment type="caution">
    <text evidence="3">The sequence shown here is derived from an EMBL/GenBank/DDBJ whole genome shotgun (WGS) entry which is preliminary data.</text>
</comment>
<dbReference type="SUPFAM" id="SSF51735">
    <property type="entry name" value="NAD(P)-binding Rossmann-fold domains"/>
    <property type="match status" value="1"/>
</dbReference>